<evidence type="ECO:0000313" key="15">
    <source>
        <dbReference type="EMBL" id="CAI5790975.1"/>
    </source>
</evidence>
<evidence type="ECO:0000256" key="12">
    <source>
        <dbReference type="ARBA" id="ARBA00070266"/>
    </source>
</evidence>
<keyword evidence="4" id="KW-0963">Cytoplasm</keyword>
<dbReference type="EMBL" id="OX395138">
    <property type="protein sequence ID" value="CAI5790975.1"/>
    <property type="molecule type" value="Genomic_DNA"/>
</dbReference>
<dbReference type="GO" id="GO:0046872">
    <property type="term" value="F:metal ion binding"/>
    <property type="evidence" value="ECO:0007669"/>
    <property type="project" value="UniProtKB-KW"/>
</dbReference>
<protein>
    <recommendedName>
        <fullName evidence="12">dCTP pyrophosphatase 1</fullName>
        <ecNumber evidence="11">3.6.1.12</ecNumber>
    </recommendedName>
    <alternativeName>
        <fullName evidence="13">Deoxycytidine-triphosphatase 1</fullName>
    </alternativeName>
</protein>
<name>A0AA35PM60_9SAUR</name>
<keyword evidence="6" id="KW-0479">Metal-binding</keyword>
<dbReference type="CDD" id="cd11537">
    <property type="entry name" value="NTP-PPase_RS21-C6_like"/>
    <property type="match status" value="1"/>
</dbReference>
<evidence type="ECO:0000256" key="14">
    <source>
        <dbReference type="SAM" id="MobiDB-lite"/>
    </source>
</evidence>
<gene>
    <name evidence="15" type="ORF">PODLI_1B043139</name>
</gene>
<evidence type="ECO:0000256" key="11">
    <source>
        <dbReference type="ARBA" id="ARBA00066457"/>
    </source>
</evidence>
<dbReference type="EC" id="3.6.1.12" evidence="11"/>
<feature type="compositionally biased region" description="Polar residues" evidence="14">
    <location>
        <begin position="294"/>
        <end position="306"/>
    </location>
</feature>
<comment type="catalytic activity">
    <reaction evidence="9">
        <text>dCTP + H2O = dCMP + diphosphate + H(+)</text>
        <dbReference type="Rhea" id="RHEA:22636"/>
        <dbReference type="ChEBI" id="CHEBI:15377"/>
        <dbReference type="ChEBI" id="CHEBI:15378"/>
        <dbReference type="ChEBI" id="CHEBI:33019"/>
        <dbReference type="ChEBI" id="CHEBI:57566"/>
        <dbReference type="ChEBI" id="CHEBI:61481"/>
        <dbReference type="EC" id="3.6.1.12"/>
    </reaction>
</comment>
<dbReference type="Proteomes" id="UP001178461">
    <property type="component" value="Chromosome 13"/>
</dbReference>
<evidence type="ECO:0000256" key="8">
    <source>
        <dbReference type="ARBA" id="ARBA00022842"/>
    </source>
</evidence>
<dbReference type="PANTHER" id="PTHR46523:SF1">
    <property type="entry name" value="DCTP PYROPHOSPHATASE 1"/>
    <property type="match status" value="1"/>
</dbReference>
<evidence type="ECO:0000256" key="10">
    <source>
        <dbReference type="ARBA" id="ARBA00058235"/>
    </source>
</evidence>
<keyword evidence="16" id="KW-1185">Reference proteome</keyword>
<evidence type="ECO:0000256" key="2">
    <source>
        <dbReference type="ARBA" id="ARBA00004514"/>
    </source>
</evidence>
<keyword evidence="7" id="KW-0378">Hydrolase</keyword>
<dbReference type="GO" id="GO:0042802">
    <property type="term" value="F:identical protein binding"/>
    <property type="evidence" value="ECO:0007669"/>
    <property type="project" value="UniProtKB-ARBA"/>
</dbReference>
<evidence type="ECO:0000313" key="16">
    <source>
        <dbReference type="Proteomes" id="UP001178461"/>
    </source>
</evidence>
<comment type="cofactor">
    <cofactor evidence="1">
        <name>Mg(2+)</name>
        <dbReference type="ChEBI" id="CHEBI:18420"/>
    </cofactor>
</comment>
<evidence type="ECO:0000256" key="13">
    <source>
        <dbReference type="ARBA" id="ARBA00076045"/>
    </source>
</evidence>
<dbReference type="SUPFAM" id="SSF101386">
    <property type="entry name" value="all-alpha NTP pyrophosphatases"/>
    <property type="match status" value="1"/>
</dbReference>
<evidence type="ECO:0000256" key="1">
    <source>
        <dbReference type="ARBA" id="ARBA00001946"/>
    </source>
</evidence>
<keyword evidence="8" id="KW-0460">Magnesium</keyword>
<dbReference type="GO" id="GO:0006253">
    <property type="term" value="P:dCTP catabolic process"/>
    <property type="evidence" value="ECO:0007669"/>
    <property type="project" value="TreeGrafter"/>
</dbReference>
<dbReference type="GO" id="GO:0042262">
    <property type="term" value="P:DNA protection"/>
    <property type="evidence" value="ECO:0007669"/>
    <property type="project" value="TreeGrafter"/>
</dbReference>
<evidence type="ECO:0000256" key="9">
    <source>
        <dbReference type="ARBA" id="ARBA00050236"/>
    </source>
</evidence>
<evidence type="ECO:0000256" key="5">
    <source>
        <dbReference type="ARBA" id="ARBA00022553"/>
    </source>
</evidence>
<comment type="subunit">
    <text evidence="3">Homotetramer.</text>
</comment>
<evidence type="ECO:0000256" key="6">
    <source>
        <dbReference type="ARBA" id="ARBA00022723"/>
    </source>
</evidence>
<dbReference type="Gene3D" id="1.10.287.1080">
    <property type="entry name" value="MazG-like"/>
    <property type="match status" value="1"/>
</dbReference>
<sequence length="306" mass="33049">MASSKRAASEGKYCRDWEEEEDLKVWLCPVAGDHGKAACRFCKGTMPAGYSDLRLHMATAEHQKHLPPGCSVPSADEGLGDLKHSGSGATIPRRTEALFPSASSPKAKEEEMDEALVRNRNGNSAEVFQFSAEPTLEDIRRLQSGFTAERGWGKYHQPRNLLLALVGEVGELAELFQWREEAPEGLPGWTVPEREALSDELSDVLIYLVALADKCRVDLPSAALRKIGKNRLKYPAERVYGSSKKYTEYEKQQDGAAVSSGAARGENFCVALGASRPPDTSCEGSNGAGASGLRQGSASKQASTSS</sequence>
<organism evidence="15 16">
    <name type="scientific">Podarcis lilfordi</name>
    <name type="common">Lilford's wall lizard</name>
    <dbReference type="NCBI Taxonomy" id="74358"/>
    <lineage>
        <taxon>Eukaryota</taxon>
        <taxon>Metazoa</taxon>
        <taxon>Chordata</taxon>
        <taxon>Craniata</taxon>
        <taxon>Vertebrata</taxon>
        <taxon>Euteleostomi</taxon>
        <taxon>Lepidosauria</taxon>
        <taxon>Squamata</taxon>
        <taxon>Bifurcata</taxon>
        <taxon>Unidentata</taxon>
        <taxon>Episquamata</taxon>
        <taxon>Laterata</taxon>
        <taxon>Lacertibaenia</taxon>
        <taxon>Lacertidae</taxon>
        <taxon>Podarcis</taxon>
    </lineage>
</organism>
<dbReference type="FunFam" id="1.10.287.1080:FF:000004">
    <property type="entry name" value="dCTP pyrophosphatase 1"/>
    <property type="match status" value="1"/>
</dbReference>
<dbReference type="GO" id="GO:0047840">
    <property type="term" value="F:dCTP diphosphatase activity"/>
    <property type="evidence" value="ECO:0007669"/>
    <property type="project" value="UniProtKB-EC"/>
</dbReference>
<evidence type="ECO:0000256" key="7">
    <source>
        <dbReference type="ARBA" id="ARBA00022801"/>
    </source>
</evidence>
<dbReference type="PANTHER" id="PTHR46523">
    <property type="entry name" value="DCTP PYROPHOSPHATASE 1"/>
    <property type="match status" value="1"/>
</dbReference>
<dbReference type="GO" id="GO:0005829">
    <property type="term" value="C:cytosol"/>
    <property type="evidence" value="ECO:0007669"/>
    <property type="project" value="UniProtKB-SubCell"/>
</dbReference>
<reference evidence="15" key="1">
    <citation type="submission" date="2022-12" db="EMBL/GenBank/DDBJ databases">
        <authorList>
            <person name="Alioto T."/>
            <person name="Alioto T."/>
            <person name="Gomez Garrido J."/>
        </authorList>
    </citation>
    <scope>NUCLEOTIDE SEQUENCE</scope>
</reference>
<evidence type="ECO:0000256" key="4">
    <source>
        <dbReference type="ARBA" id="ARBA00022490"/>
    </source>
</evidence>
<evidence type="ECO:0000256" key="3">
    <source>
        <dbReference type="ARBA" id="ARBA00011881"/>
    </source>
</evidence>
<dbReference type="Pfam" id="PF12643">
    <property type="entry name" value="MazG-like"/>
    <property type="match status" value="1"/>
</dbReference>
<accession>A0AA35PM60</accession>
<dbReference type="InterPro" id="IPR025984">
    <property type="entry name" value="DCTPP"/>
</dbReference>
<comment type="subcellular location">
    <subcellularLocation>
        <location evidence="2">Cytoplasm</location>
        <location evidence="2">Cytosol</location>
    </subcellularLocation>
</comment>
<proteinExistence type="predicted"/>
<comment type="function">
    <text evidence="10">Hydrolyzes deoxynucleoside triphosphates (dNTPs) to the corresponding nucleoside monophosphates. Has a strong preference for dCTP and its analogs including 5-iodo-dCTP and 5-methyl-dCTP for which it may even have a higher efficiency. May protect DNA or RNA against the incorporation of these genotoxic nucleotide analogs through their catabolism.</text>
</comment>
<keyword evidence="5" id="KW-0597">Phosphoprotein</keyword>
<dbReference type="AlphaFoldDB" id="A0AA35PM60"/>
<feature type="region of interest" description="Disordered" evidence="14">
    <location>
        <begin position="276"/>
        <end position="306"/>
    </location>
</feature>
<dbReference type="InterPro" id="IPR052555">
    <property type="entry name" value="dCTP_Pyrophosphatase"/>
</dbReference>